<reference evidence="8" key="4">
    <citation type="submission" date="2023-09" db="EMBL/GenBank/DDBJ databases">
        <title>Epidemiological, serological and virological analysis of an outbreak of Elephant endotheliotropic hemorrhagic disease in Switzerland.</title>
        <authorList>
            <person name="Ackermann M."/>
            <person name="Kubacki J."/>
            <person name="Hatt J.-M."/>
            <person name="Schetle N."/>
            <person name="Steinmetz H."/>
            <person name="Heaggans-Ebbesen S.Y."/>
            <person name="Hayward G.S."/>
        </authorList>
    </citation>
    <scope>NUCLEOTIDE SEQUENCE</scope>
    <source>
        <strain evidence="8">Umesh</strain>
    </source>
</reference>
<gene>
    <name evidence="8" type="primary">U64</name>
</gene>
<keyword evidence="4" id="KW-0946">Virion</keyword>
<evidence type="ECO:0000256" key="4">
    <source>
        <dbReference type="ARBA" id="ARBA00022844"/>
    </source>
</evidence>
<feature type="region of interest" description="Disordered" evidence="7">
    <location>
        <begin position="166"/>
        <end position="198"/>
    </location>
</feature>
<dbReference type="Pfam" id="PF04559">
    <property type="entry name" value="Herpes_UL17"/>
    <property type="match status" value="1"/>
</dbReference>
<keyword evidence="6" id="KW-0231">Viral genome packaging</keyword>
<reference evidence="8" key="3">
    <citation type="journal article" date="2017" name="PLoS ONE">
        <title>Identification of shedders of elephant endotheliotropic herpesviruses among Asian elephants (Elephas maximus) in Switzerland.</title>
        <authorList>
            <person name="Ackermann M."/>
            <person name="Hatt J.M."/>
            <person name="Schetle N."/>
            <person name="Steinmetz H."/>
        </authorList>
    </citation>
    <scope>NUCLEOTIDE SEQUENCE</scope>
    <source>
        <strain evidence="8">Umesh</strain>
    </source>
</reference>
<evidence type="ECO:0000256" key="2">
    <source>
        <dbReference type="ARBA" id="ARBA00022562"/>
    </source>
</evidence>
<accession>A0AA96WNE9</accession>
<keyword evidence="5" id="KW-0426">Late protein</keyword>
<reference evidence="8" key="1">
    <citation type="journal article" date="2013" name="Genome Announc.">
        <title>Complete Genome Sequence of Elephant Endotheliotropic Herpesvirus 1A.</title>
        <authorList>
            <person name="Ling P.D."/>
            <person name="Reid J.G."/>
            <person name="Qin X."/>
            <person name="Muzny D.M."/>
            <person name="Gibbs R."/>
            <person name="Petrosino J."/>
            <person name="Peng R."/>
            <person name="Zong J.C."/>
            <person name="Heaggans S.Y."/>
            <person name="Hayward G.S."/>
        </authorList>
    </citation>
    <scope>NUCLEOTIDE SEQUENCE</scope>
    <source>
        <strain evidence="8">Umesh</strain>
    </source>
</reference>
<dbReference type="GO" id="GO:0051276">
    <property type="term" value="P:chromosome organization"/>
    <property type="evidence" value="ECO:0007669"/>
    <property type="project" value="InterPro"/>
</dbReference>
<reference evidence="8" key="2">
    <citation type="journal article" date="2016" name="MSphere">
        <title>Comparison of the Gene Coding Contents and Other Unusual Features of the GC-Rich and AT-Rich Branch Probosciviruses.</title>
        <authorList>
            <person name="Ling P.D."/>
            <person name="Long S.Y."/>
            <person name="Zong J.C."/>
            <person name="Heaggans S.Y."/>
            <person name="Qin X."/>
            <person name="Hayward G.S."/>
        </authorList>
    </citation>
    <scope>NUCLEOTIDE SEQUENCE</scope>
    <source>
        <strain evidence="8">Umesh</strain>
    </source>
</reference>
<evidence type="ECO:0000256" key="3">
    <source>
        <dbReference type="ARBA" id="ARBA00022612"/>
    </source>
</evidence>
<keyword evidence="3" id="KW-1188">Viral release from host cell</keyword>
<keyword evidence="1" id="KW-0167">Capsid protein</keyword>
<evidence type="ECO:0000256" key="6">
    <source>
        <dbReference type="ARBA" id="ARBA00023219"/>
    </source>
</evidence>
<evidence type="ECO:0000313" key="8">
    <source>
        <dbReference type="EMBL" id="WNZ34560.1"/>
    </source>
</evidence>
<dbReference type="EMBL" id="OR543011">
    <property type="protein sequence ID" value="WNZ34560.1"/>
    <property type="molecule type" value="Genomic_DNA"/>
</dbReference>
<evidence type="ECO:0000256" key="7">
    <source>
        <dbReference type="SAM" id="MobiDB-lite"/>
    </source>
</evidence>
<feature type="compositionally biased region" description="Basic and acidic residues" evidence="7">
    <location>
        <begin position="174"/>
        <end position="185"/>
    </location>
</feature>
<dbReference type="InterPro" id="IPR007640">
    <property type="entry name" value="UL17-like"/>
</dbReference>
<dbReference type="GO" id="GO:0019028">
    <property type="term" value="C:viral capsid"/>
    <property type="evidence" value="ECO:0007669"/>
    <property type="project" value="UniProtKB-KW"/>
</dbReference>
<proteinExistence type="predicted"/>
<evidence type="ECO:0000256" key="5">
    <source>
        <dbReference type="ARBA" id="ARBA00022921"/>
    </source>
</evidence>
<keyword evidence="2" id="KW-1048">Host nucleus</keyword>
<name>A0AA96WNE9_ELHV1</name>
<organism evidence="8">
    <name type="scientific">Elephant endotheliotropic herpesvirus 1A</name>
    <dbReference type="NCBI Taxonomy" id="759753"/>
    <lineage>
        <taxon>Viruses</taxon>
        <taxon>Duplodnaviria</taxon>
        <taxon>Heunggongvirae</taxon>
        <taxon>Peploviricota</taxon>
        <taxon>Herviviricetes</taxon>
        <taxon>Herpesvirales</taxon>
        <taxon>Orthoherpesviridae</taxon>
        <taxon>Betaherpesvirinae</taxon>
        <taxon>Proboscivirus</taxon>
        <taxon>Proboscivirus elephantidbeta1</taxon>
        <taxon>Elephantid herpesvirus 1</taxon>
    </lineage>
</organism>
<evidence type="ECO:0000256" key="1">
    <source>
        <dbReference type="ARBA" id="ARBA00022561"/>
    </source>
</evidence>
<protein>
    <submittedName>
        <fullName evidence="8">Packaging subunit 1</fullName>
    </submittedName>
</protein>
<sequence length="461" mass="52745">MEIHLFNEIGKVTDGPFMVHVALSTYRFDLGQIDMLFIRSVFLHNKHISCWTRIPFNIRNVDVDLHRYFSFKPKRKNERTIILARPVVFFSLPLLSPGIDNNKLAVEAMCICRFVNTNGAEFFDLEFMYEDILREFPDVGDECIKEDDHVDDFFTLGACSSATVGTVQNSSTGQDHRSPVNDNNEHTITPGPLEPPSVVRGVDSNSGNGLNNMTPGKCNGYPTGKHVWKAIDIYRLQPLHTPSDNVYRVLYDKSSFLKPRISQPPYDGLASCFFLRHEIYRFMRVIGTEIIDKFFDVMNSEDGILFQKFLCHVPMNALDISIPEMVYLSQNVWTSHVDPRSCIIKGVVAHLFKNPRRPCFVGSLTENEYWVDVIDIRQNRIYYGQKIKLAVDQETNLLTCNDKSRRYEQRAGLSVLYINTDLCCIWSFTGGFAVEFRLTLEDIGNVDLIRAVFGAPSTLFE</sequence>